<feature type="region of interest" description="Disordered" evidence="2">
    <location>
        <begin position="364"/>
        <end position="409"/>
    </location>
</feature>
<dbReference type="Proteomes" id="UP000507470">
    <property type="component" value="Unassembled WGS sequence"/>
</dbReference>
<feature type="compositionally biased region" description="Basic and acidic residues" evidence="2">
    <location>
        <begin position="1876"/>
        <end position="1886"/>
    </location>
</feature>
<feature type="region of interest" description="Disordered" evidence="2">
    <location>
        <begin position="1117"/>
        <end position="1145"/>
    </location>
</feature>
<organism evidence="3 4">
    <name type="scientific">Mytilus coruscus</name>
    <name type="common">Sea mussel</name>
    <dbReference type="NCBI Taxonomy" id="42192"/>
    <lineage>
        <taxon>Eukaryota</taxon>
        <taxon>Metazoa</taxon>
        <taxon>Spiralia</taxon>
        <taxon>Lophotrochozoa</taxon>
        <taxon>Mollusca</taxon>
        <taxon>Bivalvia</taxon>
        <taxon>Autobranchia</taxon>
        <taxon>Pteriomorphia</taxon>
        <taxon>Mytilida</taxon>
        <taxon>Mytiloidea</taxon>
        <taxon>Mytilidae</taxon>
        <taxon>Mytilinae</taxon>
        <taxon>Mytilus</taxon>
    </lineage>
</organism>
<feature type="region of interest" description="Disordered" evidence="2">
    <location>
        <begin position="1"/>
        <end position="256"/>
    </location>
</feature>
<feature type="compositionally biased region" description="Basic residues" evidence="2">
    <location>
        <begin position="1861"/>
        <end position="1870"/>
    </location>
</feature>
<feature type="region of interest" description="Disordered" evidence="2">
    <location>
        <begin position="1849"/>
        <end position="1925"/>
    </location>
</feature>
<feature type="region of interest" description="Disordered" evidence="2">
    <location>
        <begin position="825"/>
        <end position="858"/>
    </location>
</feature>
<feature type="compositionally biased region" description="Polar residues" evidence="2">
    <location>
        <begin position="375"/>
        <end position="388"/>
    </location>
</feature>
<feature type="compositionally biased region" description="Polar residues" evidence="2">
    <location>
        <begin position="1117"/>
        <end position="1126"/>
    </location>
</feature>
<feature type="region of interest" description="Disordered" evidence="2">
    <location>
        <begin position="1207"/>
        <end position="1291"/>
    </location>
</feature>
<feature type="compositionally biased region" description="Polar residues" evidence="2">
    <location>
        <begin position="766"/>
        <end position="779"/>
    </location>
</feature>
<feature type="region of interest" description="Disordered" evidence="2">
    <location>
        <begin position="1964"/>
        <end position="1991"/>
    </location>
</feature>
<feature type="region of interest" description="Disordered" evidence="2">
    <location>
        <begin position="954"/>
        <end position="986"/>
    </location>
</feature>
<keyword evidence="4" id="KW-1185">Reference proteome</keyword>
<feature type="region of interest" description="Disordered" evidence="2">
    <location>
        <begin position="764"/>
        <end position="790"/>
    </location>
</feature>
<feature type="compositionally biased region" description="Basic and acidic residues" evidence="2">
    <location>
        <begin position="131"/>
        <end position="142"/>
    </location>
</feature>
<feature type="region of interest" description="Disordered" evidence="2">
    <location>
        <begin position="1801"/>
        <end position="1827"/>
    </location>
</feature>
<dbReference type="OrthoDB" id="6158850at2759"/>
<keyword evidence="1" id="KW-0175">Coiled coil</keyword>
<feature type="compositionally biased region" description="Polar residues" evidence="2">
    <location>
        <begin position="957"/>
        <end position="969"/>
    </location>
</feature>
<feature type="compositionally biased region" description="Polar residues" evidence="2">
    <location>
        <begin position="1849"/>
        <end position="1859"/>
    </location>
</feature>
<protein>
    <submittedName>
        <fullName evidence="3">Uncharacterized protein</fullName>
    </submittedName>
</protein>
<feature type="compositionally biased region" description="Basic and acidic residues" evidence="2">
    <location>
        <begin position="246"/>
        <end position="256"/>
    </location>
</feature>
<accession>A0A6J8AV02</accession>
<feature type="compositionally biased region" description="Basic and acidic residues" evidence="2">
    <location>
        <begin position="1731"/>
        <end position="1741"/>
    </location>
</feature>
<feature type="compositionally biased region" description="Polar residues" evidence="2">
    <location>
        <begin position="36"/>
        <end position="57"/>
    </location>
</feature>
<feature type="region of interest" description="Disordered" evidence="2">
    <location>
        <begin position="1729"/>
        <end position="1755"/>
    </location>
</feature>
<feature type="compositionally biased region" description="Low complexity" evidence="2">
    <location>
        <begin position="574"/>
        <end position="588"/>
    </location>
</feature>
<feature type="compositionally biased region" description="Basic and acidic residues" evidence="2">
    <location>
        <begin position="111"/>
        <end position="124"/>
    </location>
</feature>
<evidence type="ECO:0000256" key="2">
    <source>
        <dbReference type="SAM" id="MobiDB-lite"/>
    </source>
</evidence>
<dbReference type="EMBL" id="CACVKT020001976">
    <property type="protein sequence ID" value="CAC5373883.1"/>
    <property type="molecule type" value="Genomic_DNA"/>
</dbReference>
<feature type="coiled-coil region" evidence="1">
    <location>
        <begin position="1369"/>
        <end position="1403"/>
    </location>
</feature>
<feature type="compositionally biased region" description="Polar residues" evidence="2">
    <location>
        <begin position="397"/>
        <end position="409"/>
    </location>
</feature>
<feature type="compositionally biased region" description="Low complexity" evidence="2">
    <location>
        <begin position="1277"/>
        <end position="1291"/>
    </location>
</feature>
<feature type="compositionally biased region" description="Basic and acidic residues" evidence="2">
    <location>
        <begin position="1982"/>
        <end position="1991"/>
    </location>
</feature>
<name>A0A6J8AV02_MYTCO</name>
<feature type="compositionally biased region" description="Polar residues" evidence="2">
    <location>
        <begin position="1207"/>
        <end position="1267"/>
    </location>
</feature>
<feature type="compositionally biased region" description="Polar residues" evidence="2">
    <location>
        <begin position="92"/>
        <end position="104"/>
    </location>
</feature>
<gene>
    <name evidence="3" type="ORF">MCOR_11483</name>
</gene>
<feature type="compositionally biased region" description="Basic and acidic residues" evidence="2">
    <location>
        <begin position="831"/>
        <end position="841"/>
    </location>
</feature>
<feature type="compositionally biased region" description="Basic and acidic residues" evidence="2">
    <location>
        <begin position="1898"/>
        <end position="1924"/>
    </location>
</feature>
<feature type="compositionally biased region" description="Basic and acidic residues" evidence="2">
    <location>
        <begin position="364"/>
        <end position="374"/>
    </location>
</feature>
<feature type="compositionally biased region" description="Basic and acidic residues" evidence="2">
    <location>
        <begin position="1801"/>
        <end position="1810"/>
    </location>
</feature>
<feature type="region of interest" description="Disordered" evidence="2">
    <location>
        <begin position="523"/>
        <end position="590"/>
    </location>
</feature>
<feature type="coiled-coil region" evidence="1">
    <location>
        <begin position="863"/>
        <end position="890"/>
    </location>
</feature>
<evidence type="ECO:0000256" key="1">
    <source>
        <dbReference type="SAM" id="Coils"/>
    </source>
</evidence>
<feature type="compositionally biased region" description="Polar residues" evidence="2">
    <location>
        <begin position="552"/>
        <end position="571"/>
    </location>
</feature>
<evidence type="ECO:0000313" key="4">
    <source>
        <dbReference type="Proteomes" id="UP000507470"/>
    </source>
</evidence>
<reference evidence="3 4" key="1">
    <citation type="submission" date="2020-06" db="EMBL/GenBank/DDBJ databases">
        <authorList>
            <person name="Li R."/>
            <person name="Bekaert M."/>
        </authorList>
    </citation>
    <scope>NUCLEOTIDE SEQUENCE [LARGE SCALE GENOMIC DNA]</scope>
    <source>
        <strain evidence="4">wild</strain>
    </source>
</reference>
<sequence>MKIEKNGITKVIQNEDITSADEKLKSLGSKHHHGNKTSGQQIRGSKSSLASNTESINQTQTQTNKAQPPPTPTPSLESTQLETVADIHHSEQSLNDAVTITGTDTPDDVIMADRRPQRAGRNDSKNQVTQDAKRRSRSEGRLKGRNSSNKKDGNSSKGRSGSYSKEPVDQQSRHSLYNEPQSDEGGFPDIKTSSSDSEETLQKKWIRNPNMVKQARKTEKRKSLGNNLENGYHGRPNYLDLQGNKENVDRGSQKEKYKRLEEMRKKRVDITVTSDEELNSPEFRISRLRQRALQGAKLSSKLPDRLDDFDLQKIHLERLAADIHQNKENESSSTSEQITLRPIGPGQGSFSSQFIQGNVNKHPADTRFTQDHRSNQNIQTSNKVSQGQGPYRKIPKQETNFSNYNPQPTDENQTKDLTGEFTWNFQNNNNNLHQSGYYGNQDSNSNVKSNYIDSKPYQEIPIKKIIEKGRNKRKSHSDDSLDELIESNIQYLESEMESGKLKKISASQPRMFPTQQSDIYNKVEKRRSTSLDSTKAPRESAFQNEVKLRLQIPSSKEQQSDNHSIQSSQYDRLSYSTSESSTPPSAYTLPPSQEYIFQNSVPKVERKFQSASHSPYLPRRTTAELSNMEDMSKSDSQLNWGELGVNYTKTFRTPNYFPEQNPNYYPPQKFPQSNQIPNIMSLSASAVEGGMFSDVDYDIEVTDRIKKWEKFMKKKNTPPTSTESKSPIPLTTIMESEGGIPDSWTAKVPPSVVSSISVTVTKSVAHQPQPQPQRQSATAPVQMEPKVQSTETNAHRLFRVVQQPKIEQENVRTTYEPVNIQKRAKVIRRSSSKESDGDKGQGDVIEENTTKVWPPTPKNMEVEDVKQSRLSRFEEELSELQEIKSESVKDLRRKFNSDASGNESTDVTENTTPLISTPLRQRRQYKFTGNTAQNIEIQNPVQVAKVSSIKIQKSQSLPRTNVHSSSQADTKSDVWSPKLESGQGPVSIERVKARTLQTIPFHEDPFWKQIEQMTSFDDLIAAQKVDGSETFVVRNSQAFQFPVQELSPPVNQTHSCPSYAPTIVTSTRPVQTASTTIQPKPKVFHTPTIQPLKLAVAAKSSIEALDEVLDDIRSSLQKKTPAPQRNQAVDSSASSSSVQSPNVPKNIVRNIPIEKMKQNNIQTNAGQHVSQKYFDQQRNLMAPQQQKQTNNPQQNVQWIYPTYQQVAHSQMKSQPQTGQQRINQVHSSSQIPNQVHPSSQIPNQVHPSSQIPNQVHQIPFTQNTSHPNWKGQHVYHSSNQQNPNINQSNQFNQNINQSNQNMTFYQNNQQIPINPDITQFPYIINGNYQLDPSVLKERLMNTGLAFDQQSETDDTLSQKSVASSFADTEKQFNQSIEDLQNLARDVEDKLSQIKCKIVDADENRLDSILSALRKFAPTEPVKTPPNIHTKEEQDRQRAKLNEALTELDRIYYGLHLDDPKLTEKTMDSMSHNSGFGHYQEDTAAQINQQTQKEFDDITKSFQTLLDEVSKDDTPSKPSHHAAEIETTIESFLDEFRKNSDNKADKNISQKFESKLKDAKMATKPNTCRDVQKSEVFTVSSGSFSALVGVKNKKNGNNQSKTNFKNTQTNTVVNYRGPLTVKPKTDTDFVQKSKSVPGFKQKLKTTSNSEPKVVSSTANIKLVSPQREIKVIKTSGSESEDMSDGHFVRKAKRNVNLQHRKSMPACMIQRTVETQTIAPSSPPVAVLRRNFQSKDRQSREGSESSESSAESRRARRKTITKGIALLMEFFSSSEDERSHKSNLDHSTSAPDLRYVGCEKMTKSTSDNDKFKGKAKHSRQKHGAKTKNRSSYIKFDNVDDKIDDFYVTSTTSDDNVQSTHGSKPPRHPKRKQSATSPEKVDENKKEDKESEEVSPSNVERFNKTDFVVRRKKRQDNEEQERPHSFHELLAAFEPNPLKLKKLRKCSSAEAMLQDTTAINKIFTSDPDLRKDSEFNSGDSAGAKLEQEVKDTAV</sequence>
<proteinExistence type="predicted"/>
<feature type="compositionally biased region" description="Low complexity" evidence="2">
    <location>
        <begin position="1127"/>
        <end position="1140"/>
    </location>
</feature>
<feature type="compositionally biased region" description="Basic residues" evidence="2">
    <location>
        <begin position="1811"/>
        <end position="1826"/>
    </location>
</feature>
<evidence type="ECO:0000313" key="3">
    <source>
        <dbReference type="EMBL" id="CAC5373883.1"/>
    </source>
</evidence>